<feature type="compositionally biased region" description="Pro residues" evidence="2">
    <location>
        <begin position="749"/>
        <end position="760"/>
    </location>
</feature>
<dbReference type="PROSITE" id="PS51061">
    <property type="entry name" value="R3H"/>
    <property type="match status" value="1"/>
</dbReference>
<dbReference type="InterPro" id="IPR051937">
    <property type="entry name" value="R3H_domain_containing"/>
</dbReference>
<feature type="domain" description="R3H" evidence="3">
    <location>
        <begin position="267"/>
        <end position="330"/>
    </location>
</feature>
<feature type="compositionally biased region" description="Polar residues" evidence="2">
    <location>
        <begin position="1"/>
        <end position="14"/>
    </location>
</feature>
<protein>
    <submittedName>
        <fullName evidence="5">Uncharacterized protein</fullName>
    </submittedName>
</protein>
<feature type="compositionally biased region" description="Polar residues" evidence="2">
    <location>
        <begin position="369"/>
        <end position="384"/>
    </location>
</feature>
<dbReference type="Pfam" id="PF01424">
    <property type="entry name" value="R3H"/>
    <property type="match status" value="1"/>
</dbReference>
<evidence type="ECO:0000259" key="3">
    <source>
        <dbReference type="PROSITE" id="PS51061"/>
    </source>
</evidence>
<feature type="compositionally biased region" description="Low complexity" evidence="2">
    <location>
        <begin position="718"/>
        <end position="728"/>
    </location>
</feature>
<sequence>MSSQAPAVSETQGLRPSFAKVAASAYHPQNTKETTTNPKNANPSQVPVILQKPLTSPEDPSALLHDGIVENGESNGSCHHATSPDSHEPSKDAHVQNGTGHGSTVAHHSRPSAGNTKPAISDDNATQVSSSNSSVKPPSLDGKSVASGTTFALDEKESIRPDDSASIRAVEEDREDVFSPPDSVAPGSRVGSDTGAGRAFRDQLNEISATSHRGILPARMAQTLSSNEVNRPSPLSLGSIQENENVSQPQPMPDEKLLEALQSPRDRLFVLKLEQDVLDFLRNTEEKELDVPNCNAFYRMLAHRFADYYLLGHVVDPVTSAVKITKTSYSRMPPPLSGLPSALSSGPETPPIIVPARKIMRREDGKPPSGTNTTTNSDGPSKATSEVGGDSGSDAGQGPRKLTREEREAKYKEARQRIFGSAEDGDLGDLAKDTEGKDMSRSSSAAGRKNKKKQRNNDDDGFEARSQFSPYFPPQYGGPGYSNGAQPMYYGPVNGMTPPANVNPPVSSPFQGQAGFPVMVQQEPQHQYSWQLPQFASPPTGTVNPAPFAAPMPVNYDISSDFQQRMTFQPNNNAKQTPRMSSAPLAGPPDGYRPQSQGMSQPWPQVGAQMPYQFPQGFNDRPMSAGQNYPYGQLPNPSFGNNRNQHPLPGSFNRQQFNPQSQAFVPSFVPTMRGAPPGYNMPAQSPQMGSVAPNMVGYPNYMGMHQQARPVQPPPQPQFNNVRQPPNVGFMKPPGNPSQGMPQGISHPLPQPVPAKPPPMGGQSSIAKWGTPSHLPPKPPPPASMPPPQQKFVGGPSNIRTTPPMPPSQQNVNGTFPIPSIMSNGSSGVSSARAAK</sequence>
<gene>
    <name evidence="5" type="ORF">HDK90DRAFT_477365</name>
</gene>
<feature type="compositionally biased region" description="Polar residues" evidence="2">
    <location>
        <begin position="594"/>
        <end position="603"/>
    </location>
</feature>
<feature type="compositionally biased region" description="Basic and acidic residues" evidence="2">
    <location>
        <begin position="402"/>
        <end position="416"/>
    </location>
</feature>
<dbReference type="InterPro" id="IPR001374">
    <property type="entry name" value="R3H_dom"/>
</dbReference>
<feature type="compositionally biased region" description="Low complexity" evidence="2">
    <location>
        <begin position="820"/>
        <end position="836"/>
    </location>
</feature>
<feature type="region of interest" description="Disordered" evidence="2">
    <location>
        <begin position="328"/>
        <end position="484"/>
    </location>
</feature>
<comment type="caution">
    <text evidence="5">The sequence shown here is derived from an EMBL/GenBank/DDBJ whole genome shotgun (WGS) entry which is preliminary data.</text>
</comment>
<dbReference type="PANTHER" id="PTHR15672">
    <property type="entry name" value="CAMP-REGULATED PHOSPHOPROTEIN 21 RELATED R3H DOMAIN CONTAINING PROTEIN"/>
    <property type="match status" value="1"/>
</dbReference>
<feature type="compositionally biased region" description="Basic and acidic residues" evidence="2">
    <location>
        <begin position="429"/>
        <end position="440"/>
    </location>
</feature>
<dbReference type="PANTHER" id="PTHR15672:SF8">
    <property type="entry name" value="PROTEIN ENCORE"/>
    <property type="match status" value="1"/>
</dbReference>
<dbReference type="CDD" id="cd02642">
    <property type="entry name" value="R3H_encore_like"/>
    <property type="match status" value="1"/>
</dbReference>
<feature type="compositionally biased region" description="Basic and acidic residues" evidence="2">
    <location>
        <begin position="85"/>
        <end position="94"/>
    </location>
</feature>
<evidence type="ECO:0000256" key="2">
    <source>
        <dbReference type="SAM" id="MobiDB-lite"/>
    </source>
</evidence>
<feature type="compositionally biased region" description="Polar residues" evidence="2">
    <location>
        <begin position="27"/>
        <end position="45"/>
    </location>
</feature>
<dbReference type="PROSITE" id="PS51673">
    <property type="entry name" value="SUZ"/>
    <property type="match status" value="1"/>
</dbReference>
<feature type="compositionally biased region" description="Polar residues" evidence="2">
    <location>
        <begin position="570"/>
        <end position="580"/>
    </location>
</feature>
<dbReference type="Pfam" id="PF12752">
    <property type="entry name" value="SUZ"/>
    <property type="match status" value="1"/>
</dbReference>
<feature type="compositionally biased region" description="Pro residues" evidence="2">
    <location>
        <begin position="774"/>
        <end position="789"/>
    </location>
</feature>
<dbReference type="Gene3D" id="3.30.1370.50">
    <property type="entry name" value="R3H-like domain"/>
    <property type="match status" value="1"/>
</dbReference>
<evidence type="ECO:0000259" key="4">
    <source>
        <dbReference type="PROSITE" id="PS51673"/>
    </source>
</evidence>
<accession>A0ABR1Z089</accession>
<reference evidence="5 6" key="1">
    <citation type="submission" date="2024-04" db="EMBL/GenBank/DDBJ databases">
        <title>Phyllosticta paracitricarpa is synonymous to the EU quarantine fungus P. citricarpa based on phylogenomic analyses.</title>
        <authorList>
            <consortium name="Lawrence Berkeley National Laboratory"/>
            <person name="Van Ingen-Buijs V.A."/>
            <person name="Van Westerhoven A.C."/>
            <person name="Haridas S."/>
            <person name="Skiadas P."/>
            <person name="Martin F."/>
            <person name="Groenewald J.Z."/>
            <person name="Crous P.W."/>
            <person name="Seidl M.F."/>
        </authorList>
    </citation>
    <scope>NUCLEOTIDE SEQUENCE [LARGE SCALE GENOMIC DNA]</scope>
    <source>
        <strain evidence="5 6">CBS 123374</strain>
    </source>
</reference>
<dbReference type="SUPFAM" id="SSF82708">
    <property type="entry name" value="R3H domain"/>
    <property type="match status" value="1"/>
</dbReference>
<feature type="compositionally biased region" description="Low complexity" evidence="2">
    <location>
        <begin position="338"/>
        <end position="347"/>
    </location>
</feature>
<dbReference type="EMBL" id="JBBWRZ010000002">
    <property type="protein sequence ID" value="KAK8244382.1"/>
    <property type="molecule type" value="Genomic_DNA"/>
</dbReference>
<keyword evidence="6" id="KW-1185">Reference proteome</keyword>
<evidence type="ECO:0000256" key="1">
    <source>
        <dbReference type="ARBA" id="ARBA00022553"/>
    </source>
</evidence>
<evidence type="ECO:0000313" key="5">
    <source>
        <dbReference type="EMBL" id="KAK8244382.1"/>
    </source>
</evidence>
<proteinExistence type="predicted"/>
<organism evidence="5 6">
    <name type="scientific">Phyllosticta capitalensis</name>
    <dbReference type="NCBI Taxonomy" id="121624"/>
    <lineage>
        <taxon>Eukaryota</taxon>
        <taxon>Fungi</taxon>
        <taxon>Dikarya</taxon>
        <taxon>Ascomycota</taxon>
        <taxon>Pezizomycotina</taxon>
        <taxon>Dothideomycetes</taxon>
        <taxon>Dothideomycetes incertae sedis</taxon>
        <taxon>Botryosphaeriales</taxon>
        <taxon>Phyllostictaceae</taxon>
        <taxon>Phyllosticta</taxon>
    </lineage>
</organism>
<feature type="compositionally biased region" description="Basic and acidic residues" evidence="2">
    <location>
        <begin position="153"/>
        <end position="171"/>
    </location>
</feature>
<feature type="domain" description="SUZ" evidence="4">
    <location>
        <begin position="331"/>
        <end position="423"/>
    </location>
</feature>
<dbReference type="Proteomes" id="UP001492380">
    <property type="component" value="Unassembled WGS sequence"/>
</dbReference>
<dbReference type="InterPro" id="IPR024771">
    <property type="entry name" value="SUZ"/>
</dbReference>
<name>A0ABR1Z089_9PEZI</name>
<evidence type="ECO:0000313" key="6">
    <source>
        <dbReference type="Proteomes" id="UP001492380"/>
    </source>
</evidence>
<dbReference type="InterPro" id="IPR036867">
    <property type="entry name" value="R3H_dom_sf"/>
</dbReference>
<feature type="region of interest" description="Disordered" evidence="2">
    <location>
        <begin position="570"/>
        <end position="608"/>
    </location>
</feature>
<feature type="region of interest" description="Disordered" evidence="2">
    <location>
        <begin position="707"/>
        <end position="836"/>
    </location>
</feature>
<keyword evidence="1" id="KW-0597">Phosphoprotein</keyword>
<feature type="region of interest" description="Disordered" evidence="2">
    <location>
        <begin position="1"/>
        <end position="196"/>
    </location>
</feature>
<feature type="compositionally biased region" description="Low complexity" evidence="2">
    <location>
        <begin position="128"/>
        <end position="139"/>
    </location>
</feature>